<organism evidence="2 3">
    <name type="scientific">Methanoculleus bourgensis</name>
    <dbReference type="NCBI Taxonomy" id="83986"/>
    <lineage>
        <taxon>Archaea</taxon>
        <taxon>Methanobacteriati</taxon>
        <taxon>Methanobacteriota</taxon>
        <taxon>Stenosarchaea group</taxon>
        <taxon>Methanomicrobia</taxon>
        <taxon>Methanomicrobiales</taxon>
        <taxon>Methanomicrobiaceae</taxon>
        <taxon>Methanoculleus</taxon>
    </lineage>
</organism>
<proteinExistence type="predicted"/>
<sequence>MPFSGPLGERSMVDEGEPVHEIGAGGEGYRRLNRKCMLSMYIGYAISYAVLLVAYLLLRTYSQEFLGPYYDFVQYAALAVLAVALIYIVAAPPVYYARYRYQITEDKVDVRYGILVIRHILVPIERVHQVEVSRGPIDTMLGLGDVTITTAGGDATINYLEIEEAEKVADLLNDLIGRMLQDRKSNPQTPCPGPAGE</sequence>
<dbReference type="InterPro" id="IPR005182">
    <property type="entry name" value="YdbS-like_PH"/>
</dbReference>
<feature type="domain" description="YdbS-like PH" evidence="1">
    <location>
        <begin position="96"/>
        <end position="171"/>
    </location>
</feature>
<comment type="caution">
    <text evidence="2">The sequence shown here is derived from an EMBL/GenBank/DDBJ whole genome shotgun (WGS) entry which is preliminary data.</text>
</comment>
<evidence type="ECO:0000313" key="2">
    <source>
        <dbReference type="EMBL" id="NQS78498.1"/>
    </source>
</evidence>
<gene>
    <name evidence="2" type="ORF">HQQ74_07320</name>
</gene>
<protein>
    <submittedName>
        <fullName evidence="2">PH domain-containing protein</fullName>
    </submittedName>
</protein>
<accession>A0A7K4C601</accession>
<name>A0A7K4C601_9EURY</name>
<evidence type="ECO:0000313" key="3">
    <source>
        <dbReference type="Proteomes" id="UP000737555"/>
    </source>
</evidence>
<evidence type="ECO:0000259" key="1">
    <source>
        <dbReference type="Pfam" id="PF03703"/>
    </source>
</evidence>
<reference evidence="2" key="1">
    <citation type="submission" date="2020-05" db="EMBL/GenBank/DDBJ databases">
        <title>The first insight into the ecology of ammonia-tolerant syntrophic propionate oxidizing bacteria.</title>
        <authorList>
            <person name="Singh A."/>
            <person name="Schnurer A."/>
            <person name="Westerholm M."/>
        </authorList>
    </citation>
    <scope>NUCLEOTIDE SEQUENCE</scope>
    <source>
        <strain evidence="2">MAG54</strain>
    </source>
</reference>
<dbReference type="PANTHER" id="PTHR34473">
    <property type="entry name" value="UPF0699 TRANSMEMBRANE PROTEIN YDBS"/>
    <property type="match status" value="1"/>
</dbReference>
<dbReference type="Proteomes" id="UP000737555">
    <property type="component" value="Unassembled WGS sequence"/>
</dbReference>
<dbReference type="EMBL" id="JABMJE010000097">
    <property type="protein sequence ID" value="NQS78498.1"/>
    <property type="molecule type" value="Genomic_DNA"/>
</dbReference>
<dbReference type="AlphaFoldDB" id="A0A7K4C601"/>
<dbReference type="PANTHER" id="PTHR34473:SF2">
    <property type="entry name" value="UPF0699 TRANSMEMBRANE PROTEIN YDBT"/>
    <property type="match status" value="1"/>
</dbReference>
<dbReference type="Pfam" id="PF03703">
    <property type="entry name" value="bPH_2"/>
    <property type="match status" value="1"/>
</dbReference>